<feature type="compositionally biased region" description="Polar residues" evidence="2">
    <location>
        <begin position="63"/>
        <end position="75"/>
    </location>
</feature>
<dbReference type="KEGG" id="fau:Fraau_0524"/>
<dbReference type="PANTHER" id="PTHR31956">
    <property type="entry name" value="NON-SPECIFIC PHOSPHOLIPASE C4-RELATED"/>
    <property type="match status" value="1"/>
</dbReference>
<evidence type="ECO:0000256" key="3">
    <source>
        <dbReference type="SAM" id="SignalP"/>
    </source>
</evidence>
<dbReference type="RefSeq" id="WP_014402012.1">
    <property type="nucleotide sequence ID" value="NC_017033.1"/>
</dbReference>
<evidence type="ECO:0000313" key="4">
    <source>
        <dbReference type="EMBL" id="AFC85006.1"/>
    </source>
</evidence>
<evidence type="ECO:0000256" key="2">
    <source>
        <dbReference type="SAM" id="MobiDB-lite"/>
    </source>
</evidence>
<dbReference type="PANTHER" id="PTHR31956:SF1">
    <property type="entry name" value="NON-SPECIFIC PHOSPHOLIPASE C1"/>
    <property type="match status" value="1"/>
</dbReference>
<dbReference type="Pfam" id="PF04185">
    <property type="entry name" value="Phosphoesterase"/>
    <property type="match status" value="1"/>
</dbReference>
<reference evidence="4" key="1">
    <citation type="submission" date="2012-02" db="EMBL/GenBank/DDBJ databases">
        <title>The complete genome of Frateuria aurantia DSM 6220.</title>
        <authorList>
            <consortium name="US DOE Joint Genome Institute (JGI-PGF)"/>
            <person name="Lucas S."/>
            <person name="Copeland A."/>
            <person name="Lapidus A."/>
            <person name="Glavina del Rio T."/>
            <person name="Dalin E."/>
            <person name="Tice H."/>
            <person name="Bruce D."/>
            <person name="Goodwin L."/>
            <person name="Pitluck S."/>
            <person name="Peters L."/>
            <person name="Ovchinnikova G."/>
            <person name="Teshima H."/>
            <person name="Kyrpides N."/>
            <person name="Mavromatis K."/>
            <person name="Ivanova N."/>
            <person name="Brettin T."/>
            <person name="Detter J.C."/>
            <person name="Han C."/>
            <person name="Larimer F."/>
            <person name="Land M."/>
            <person name="Hauser L."/>
            <person name="Markowitz V."/>
            <person name="Cheng J.-F."/>
            <person name="Hugenholtz P."/>
            <person name="Woyke T."/>
            <person name="Wu D."/>
            <person name="Brambilla E."/>
            <person name="Klenk H.-P."/>
            <person name="Eisen J.A."/>
        </authorList>
    </citation>
    <scope>NUCLEOTIDE SEQUENCE</scope>
    <source>
        <strain evidence="4">DSM 6220</strain>
    </source>
</reference>
<feature type="chain" id="PRO_5003614920" evidence="3">
    <location>
        <begin position="32"/>
        <end position="692"/>
    </location>
</feature>
<dbReference type="AlphaFoldDB" id="H8L4T3"/>
<dbReference type="HOGENOM" id="CLU_400467_0_0_6"/>
<proteinExistence type="predicted"/>
<feature type="signal peptide" evidence="3">
    <location>
        <begin position="1"/>
        <end position="31"/>
    </location>
</feature>
<dbReference type="SUPFAM" id="SSF53649">
    <property type="entry name" value="Alkaline phosphatase-like"/>
    <property type="match status" value="1"/>
</dbReference>
<name>H8L4T3_FRAAD</name>
<evidence type="ECO:0000313" key="5">
    <source>
        <dbReference type="Proteomes" id="UP000005234"/>
    </source>
</evidence>
<keyword evidence="5" id="KW-1185">Reference proteome</keyword>
<keyword evidence="1" id="KW-0378">Hydrolase</keyword>
<dbReference type="EMBL" id="CP003350">
    <property type="protein sequence ID" value="AFC85006.1"/>
    <property type="molecule type" value="Genomic_DNA"/>
</dbReference>
<sequence length="692" mass="74351">MLFSRLPRKRSTLTAAVMLTLAAAGAPLAWAAQSGLHLPSHLSAVSKPGVSTNAAPSAASGLQDPSSNGTDTGTAQDPDAGVATRPTATPIKHVMLIIGENRTFDHLYGTYVPPAGQQVDNLLSKGIVTIDGRPGPHADLARQWQARNGQHFSIAPTHTAAYKELPPINTGSAPTQAWFASAAQARAIEPGLPDGDYAKLAVGGTGLPTNAVDTRFPAHLPNGPVNVHASLSDSDYTSSPVHRFFQMWQQLDCSVGAATRSNPSGCRADLFPWVETTVGAGGNGQRPPIPFDAQSTHEGASSMQFVNMAKGDAPYMAELAREYVLADNFHQSVMGGTGTNHIMLGFGAPVFYADAQGRPAVPPANQIENPDPMPGTANWYRQDGYFGGSYVQCADDRQPGVASVKRYLKALYHGKYKGEECQPGAYYLVNNYNPGYFGDGTPAPLGAKQFTATPSRQNNLALMLARHDVSWKYYGEGWNHGKENGQHGTFCNICNPFLYSSQVMTDPVQRSRNQDLDDLYRDLQAGTLPAVSIVKSDAILDGHPASSRMELFEAFVRKIIDMAKANPAIWKDTAIMVTFDEGGGLYDSGYVQPIDFFGDGTRIPLLVISRWSTGGRVSHVYGDHLSFDKFVEANWMLHETLTPHSRDTLPNPVTAPGHPYVPVNGPAIGDLMDMFDFGRAPTPLQAKTGGGR</sequence>
<protein>
    <submittedName>
        <fullName evidence="4">Phospholipase C</fullName>
    </submittedName>
</protein>
<dbReference type="eggNOG" id="COG3511">
    <property type="taxonomic scope" value="Bacteria"/>
</dbReference>
<evidence type="ECO:0000256" key="1">
    <source>
        <dbReference type="ARBA" id="ARBA00022801"/>
    </source>
</evidence>
<accession>H8L4T3</accession>
<gene>
    <name evidence="4" type="ordered locus">Fraau_0524</name>
</gene>
<dbReference type="InterPro" id="IPR007312">
    <property type="entry name" value="Phosphoesterase"/>
</dbReference>
<keyword evidence="3" id="KW-0732">Signal</keyword>
<dbReference type="Gene3D" id="3.40.720.10">
    <property type="entry name" value="Alkaline Phosphatase, subunit A"/>
    <property type="match status" value="2"/>
</dbReference>
<organism evidence="4 5">
    <name type="scientific">Frateuria aurantia (strain ATCC 33424 / DSM 6220 / KCTC 2777 / LMG 1558 / NBRC 3245 / NCIMB 13370)</name>
    <name type="common">Acetobacter aurantius</name>
    <dbReference type="NCBI Taxonomy" id="767434"/>
    <lineage>
        <taxon>Bacteria</taxon>
        <taxon>Pseudomonadati</taxon>
        <taxon>Pseudomonadota</taxon>
        <taxon>Gammaproteobacteria</taxon>
        <taxon>Lysobacterales</taxon>
        <taxon>Rhodanobacteraceae</taxon>
        <taxon>Frateuria</taxon>
    </lineage>
</organism>
<dbReference type="Proteomes" id="UP000005234">
    <property type="component" value="Chromosome"/>
</dbReference>
<dbReference type="GO" id="GO:0042578">
    <property type="term" value="F:phosphoric ester hydrolase activity"/>
    <property type="evidence" value="ECO:0007669"/>
    <property type="project" value="UniProtKB-ARBA"/>
</dbReference>
<dbReference type="InterPro" id="IPR017850">
    <property type="entry name" value="Alkaline_phosphatase_core_sf"/>
</dbReference>
<feature type="region of interest" description="Disordered" evidence="2">
    <location>
        <begin position="47"/>
        <end position="85"/>
    </location>
</feature>
<dbReference type="STRING" id="767434.Fraau_0524"/>